<reference evidence="2 3" key="1">
    <citation type="submission" date="2018-08" db="EMBL/GenBank/DDBJ databases">
        <title>A genome reference for cultivated species of the human gut microbiota.</title>
        <authorList>
            <person name="Zou Y."/>
            <person name="Xue W."/>
            <person name="Luo G."/>
        </authorList>
    </citation>
    <scope>NUCLEOTIDE SEQUENCE [LARGE SCALE GENOMIC DNA]</scope>
    <source>
        <strain evidence="2 3">AF35-6BH</strain>
    </source>
</reference>
<evidence type="ECO:0000313" key="2">
    <source>
        <dbReference type="EMBL" id="RHM14953.1"/>
    </source>
</evidence>
<dbReference type="OrthoDB" id="1767481at2"/>
<dbReference type="Proteomes" id="UP000753219">
    <property type="component" value="Unassembled WGS sequence"/>
</dbReference>
<dbReference type="EMBL" id="JAGZMZ010000017">
    <property type="protein sequence ID" value="MBS4884501.1"/>
    <property type="molecule type" value="Genomic_DNA"/>
</dbReference>
<accession>A0A415PQF3</accession>
<evidence type="ECO:0000313" key="1">
    <source>
        <dbReference type="EMBL" id="MBS4884501.1"/>
    </source>
</evidence>
<sequence length="348" mass="40282">MNSKHRIQNFWKSFMLVKADLQKAMKEENIAEYSHILKDLNEKLKTVCACGMEIEMSDTGFYEMTFDTAGNKTAQLCAALLKKDAPKELAEDWIINSYRQPLSDKAMHTVLDIQGKSYTGADFKVYYTIEDALGTLSLKVYCEGLKELAQERKESIVAYMLELFIGELEFEARISHVDILDAPCDEENVCLLPNLYEDICDIIIDKDWVEYHDPLSIYTAYKLDEKPVSETLRNDRKLIVTTNAPLQEELMRKEDGMCRDFLALGGEYGFLYYEVLYEDEKEALVRQQLEKEINDLLYPMSIARTMGGAVGEYYSYIDIAVFDKDGFMIALEKINEHMNFKIYYKSFL</sequence>
<dbReference type="AlphaFoldDB" id="A0A415PQF3"/>
<reference evidence="1" key="2">
    <citation type="submission" date="2021-02" db="EMBL/GenBank/DDBJ databases">
        <title>Infant gut strain persistence is associated with maternal origin, phylogeny, and functional potential including surface adhesion and iron acquisition.</title>
        <authorList>
            <person name="Lou Y.C."/>
        </authorList>
    </citation>
    <scope>NUCLEOTIDE SEQUENCE</scope>
    <source>
        <strain evidence="1">L3_108_103G1_dasL3_108_103G1_concoct_2</strain>
    </source>
</reference>
<dbReference type="EMBL" id="QRPK01000005">
    <property type="protein sequence ID" value="RHM14953.1"/>
    <property type="molecule type" value="Genomic_DNA"/>
</dbReference>
<comment type="caution">
    <text evidence="2">The sequence shown here is derived from an EMBL/GenBank/DDBJ whole genome shotgun (WGS) entry which is preliminary data.</text>
</comment>
<keyword evidence="3" id="KW-1185">Reference proteome</keyword>
<protein>
    <submittedName>
        <fullName evidence="2">Uncharacterized protein</fullName>
    </submittedName>
</protein>
<evidence type="ECO:0000313" key="3">
    <source>
        <dbReference type="Proteomes" id="UP000284868"/>
    </source>
</evidence>
<proteinExistence type="predicted"/>
<gene>
    <name evidence="2" type="ORF">DWZ83_01895</name>
    <name evidence="1" type="ORF">KHZ85_07025</name>
</gene>
<organism evidence="2 3">
    <name type="scientific">Amedibacillus dolichus</name>
    <dbReference type="NCBI Taxonomy" id="31971"/>
    <lineage>
        <taxon>Bacteria</taxon>
        <taxon>Bacillati</taxon>
        <taxon>Bacillota</taxon>
        <taxon>Erysipelotrichia</taxon>
        <taxon>Erysipelotrichales</taxon>
        <taxon>Erysipelotrichaceae</taxon>
        <taxon>Amedibacillus</taxon>
    </lineage>
</organism>
<dbReference type="GeneID" id="92793523"/>
<name>A0A415PQF3_9FIRM</name>
<dbReference type="Proteomes" id="UP000284868">
    <property type="component" value="Unassembled WGS sequence"/>
</dbReference>
<dbReference type="RefSeq" id="WP_004799688.1">
    <property type="nucleotide sequence ID" value="NZ_CABKNA010000004.1"/>
</dbReference>